<evidence type="ECO:0000313" key="5">
    <source>
        <dbReference type="Proteomes" id="UP000807306"/>
    </source>
</evidence>
<comment type="caution">
    <text evidence="4">The sequence shown here is derived from an EMBL/GenBank/DDBJ whole genome shotgun (WGS) entry which is preliminary data.</text>
</comment>
<dbReference type="Pfam" id="PF02469">
    <property type="entry name" value="Fasciclin"/>
    <property type="match status" value="1"/>
</dbReference>
<evidence type="ECO:0000313" key="4">
    <source>
        <dbReference type="EMBL" id="KAF9528148.1"/>
    </source>
</evidence>
<organism evidence="4 5">
    <name type="scientific">Crepidotus variabilis</name>
    <dbReference type="NCBI Taxonomy" id="179855"/>
    <lineage>
        <taxon>Eukaryota</taxon>
        <taxon>Fungi</taxon>
        <taxon>Dikarya</taxon>
        <taxon>Basidiomycota</taxon>
        <taxon>Agaricomycotina</taxon>
        <taxon>Agaricomycetes</taxon>
        <taxon>Agaricomycetidae</taxon>
        <taxon>Agaricales</taxon>
        <taxon>Agaricineae</taxon>
        <taxon>Crepidotaceae</taxon>
        <taxon>Crepidotus</taxon>
    </lineage>
</organism>
<name>A0A9P6EFW0_9AGAR</name>
<protein>
    <recommendedName>
        <fullName evidence="3">FAS1 domain-containing protein</fullName>
    </recommendedName>
</protein>
<dbReference type="OrthoDB" id="5551751at2759"/>
<keyword evidence="1" id="KW-0732">Signal</keyword>
<dbReference type="PROSITE" id="PS50213">
    <property type="entry name" value="FAS1"/>
    <property type="match status" value="1"/>
</dbReference>
<accession>A0A9P6EFW0</accession>
<dbReference type="Proteomes" id="UP000807306">
    <property type="component" value="Unassembled WGS sequence"/>
</dbReference>
<proteinExistence type="predicted"/>
<dbReference type="PANTHER" id="PTHR28156">
    <property type="entry name" value="FAS1 DOMAIN-CONTAINING PROTEIN YDR262W"/>
    <property type="match status" value="1"/>
</dbReference>
<gene>
    <name evidence="4" type="ORF">CPB83DRAFT_767291</name>
</gene>
<dbReference type="SUPFAM" id="SSF82153">
    <property type="entry name" value="FAS1 domain"/>
    <property type="match status" value="1"/>
</dbReference>
<dbReference type="Gene3D" id="2.30.180.10">
    <property type="entry name" value="FAS1 domain"/>
    <property type="match status" value="1"/>
</dbReference>
<dbReference type="InterPro" id="IPR036378">
    <property type="entry name" value="FAS1_dom_sf"/>
</dbReference>
<feature type="domain" description="FAS1" evidence="3">
    <location>
        <begin position="16"/>
        <end position="171"/>
    </location>
</feature>
<dbReference type="EMBL" id="MU157855">
    <property type="protein sequence ID" value="KAF9528148.1"/>
    <property type="molecule type" value="Genomic_DNA"/>
</dbReference>
<reference evidence="4" key="1">
    <citation type="submission" date="2020-11" db="EMBL/GenBank/DDBJ databases">
        <authorList>
            <consortium name="DOE Joint Genome Institute"/>
            <person name="Ahrendt S."/>
            <person name="Riley R."/>
            <person name="Andreopoulos W."/>
            <person name="Labutti K."/>
            <person name="Pangilinan J."/>
            <person name="Ruiz-Duenas F.J."/>
            <person name="Barrasa J.M."/>
            <person name="Sanchez-Garcia M."/>
            <person name="Camarero S."/>
            <person name="Miyauchi S."/>
            <person name="Serrano A."/>
            <person name="Linde D."/>
            <person name="Babiker R."/>
            <person name="Drula E."/>
            <person name="Ayuso-Fernandez I."/>
            <person name="Pacheco R."/>
            <person name="Padilla G."/>
            <person name="Ferreira P."/>
            <person name="Barriuso J."/>
            <person name="Kellner H."/>
            <person name="Castanera R."/>
            <person name="Alfaro M."/>
            <person name="Ramirez L."/>
            <person name="Pisabarro A.G."/>
            <person name="Kuo A."/>
            <person name="Tritt A."/>
            <person name="Lipzen A."/>
            <person name="He G."/>
            <person name="Yan M."/>
            <person name="Ng V."/>
            <person name="Cullen D."/>
            <person name="Martin F."/>
            <person name="Rosso M.-N."/>
            <person name="Henrissat B."/>
            <person name="Hibbett D."/>
            <person name="Martinez A.T."/>
            <person name="Grigoriev I.V."/>
        </authorList>
    </citation>
    <scope>NUCLEOTIDE SEQUENCE</scope>
    <source>
        <strain evidence="4">CBS 506.95</strain>
    </source>
</reference>
<feature type="region of interest" description="Disordered" evidence="2">
    <location>
        <begin position="69"/>
        <end position="90"/>
    </location>
</feature>
<dbReference type="AlphaFoldDB" id="A0A9P6EFW0"/>
<evidence type="ECO:0000256" key="1">
    <source>
        <dbReference type="ARBA" id="ARBA00022729"/>
    </source>
</evidence>
<dbReference type="InterPro" id="IPR040200">
    <property type="entry name" value="Mug57-like"/>
</dbReference>
<dbReference type="InterPro" id="IPR000782">
    <property type="entry name" value="FAS1_domain"/>
</dbReference>
<evidence type="ECO:0000259" key="3">
    <source>
        <dbReference type="PROSITE" id="PS50213"/>
    </source>
</evidence>
<sequence length="174" mass="19555">MQPAVQPEFIPQVHSKPSLADLLTIENSVSIFYSYARETDLSRLLSEEANNGQGWTLFAPTNKAVMTLPRKPHQGSERTNEVEMTQEEFDRTAKTNVERWVSAHIIAEYPLTFDTEDHSTLLEGSNISFKRDPNSDAGSPEWKQFTLNNGARIVSKKEGINGDLYIIDGSILID</sequence>
<keyword evidence="5" id="KW-1185">Reference proteome</keyword>
<evidence type="ECO:0000256" key="2">
    <source>
        <dbReference type="SAM" id="MobiDB-lite"/>
    </source>
</evidence>
<dbReference type="PANTHER" id="PTHR28156:SF1">
    <property type="entry name" value="FAS1 DOMAIN-CONTAINING PROTEIN YDR262W"/>
    <property type="match status" value="1"/>
</dbReference>
<dbReference type="SMART" id="SM00554">
    <property type="entry name" value="FAS1"/>
    <property type="match status" value="1"/>
</dbReference>